<dbReference type="OrthoDB" id="1814359at2"/>
<dbReference type="AlphaFoldDB" id="A0A1N6HRX1"/>
<gene>
    <name evidence="2" type="ORF">SAMN02745824_3427</name>
</gene>
<evidence type="ECO:0000259" key="1">
    <source>
        <dbReference type="Pfam" id="PF04230"/>
    </source>
</evidence>
<dbReference type="EMBL" id="FSQW01000002">
    <property type="protein sequence ID" value="SIO22523.1"/>
    <property type="molecule type" value="Genomic_DNA"/>
</dbReference>
<evidence type="ECO:0000313" key="2">
    <source>
        <dbReference type="EMBL" id="SIO22523.1"/>
    </source>
</evidence>
<feature type="domain" description="Polysaccharide pyruvyl transferase" evidence="1">
    <location>
        <begin position="12"/>
        <end position="295"/>
    </location>
</feature>
<dbReference type="Proteomes" id="UP000185192">
    <property type="component" value="Unassembled WGS sequence"/>
</dbReference>
<dbReference type="GO" id="GO:0016740">
    <property type="term" value="F:transferase activity"/>
    <property type="evidence" value="ECO:0007669"/>
    <property type="project" value="UniProtKB-KW"/>
</dbReference>
<dbReference type="PANTHER" id="PTHR36836">
    <property type="entry name" value="COLANIC ACID BIOSYNTHESIS PROTEIN WCAK"/>
    <property type="match status" value="1"/>
</dbReference>
<protein>
    <submittedName>
        <fullName evidence="2">Polysaccharide pyruvyl transferase family protein WcaK</fullName>
    </submittedName>
</protein>
<dbReference type="Pfam" id="PF04230">
    <property type="entry name" value="PS_pyruv_trans"/>
    <property type="match status" value="1"/>
</dbReference>
<organism evidence="2 3">
    <name type="scientific">Parasphingorhabdus marina DSM 22363</name>
    <dbReference type="NCBI Taxonomy" id="1123272"/>
    <lineage>
        <taxon>Bacteria</taxon>
        <taxon>Pseudomonadati</taxon>
        <taxon>Pseudomonadota</taxon>
        <taxon>Alphaproteobacteria</taxon>
        <taxon>Sphingomonadales</taxon>
        <taxon>Sphingomonadaceae</taxon>
        <taxon>Parasphingorhabdus</taxon>
    </lineage>
</organism>
<proteinExistence type="predicted"/>
<dbReference type="STRING" id="1123272.SAMN02745824_3427"/>
<dbReference type="PANTHER" id="PTHR36836:SF1">
    <property type="entry name" value="COLANIC ACID BIOSYNTHESIS PROTEIN WCAK"/>
    <property type="match status" value="1"/>
</dbReference>
<accession>A0A1N6HRX1</accession>
<evidence type="ECO:0000313" key="3">
    <source>
        <dbReference type="Proteomes" id="UP000185192"/>
    </source>
</evidence>
<keyword evidence="3" id="KW-1185">Reference proteome</keyword>
<sequence length="367" mass="39014">MFLVLHAFSRRNSGDGLLVDLTLEALADAGIDQSQIEILALDPESFEEPPKVHRAPGEPFAELSPKLVGAGMELLANQLASGKIETLVARAQGVIAVGGGYLVADSLVRQSGVLLNHLAQLRTAARASIPSIYLPQSAGPLQGPVGQAVKRHLNAVDLFCARDDITLEEIGGDNIIRCADLAVLKLARGGDIGGQSMAVDGAPIIVGRDLPRPADYVSRLQSLGDKLTDPLWAVQADVAGDRSDRAFYQRQNIVDDGPLATMLETGSGGVVISVRLHGAIASLIAGRPAIHLAYERKGWGAYEDLGLGEWVHDARSFDPALVAAQAEALRKDPAPFWKCVEQAAPRLNAQYAQLVGELRDRLGRNTG</sequence>
<keyword evidence="2" id="KW-0808">Transferase</keyword>
<dbReference type="RefSeq" id="WP_074206286.1">
    <property type="nucleotide sequence ID" value="NZ_FSQW01000002.1"/>
</dbReference>
<name>A0A1N6HRX1_9SPHN</name>
<reference evidence="3" key="1">
    <citation type="submission" date="2016-11" db="EMBL/GenBank/DDBJ databases">
        <authorList>
            <person name="Varghese N."/>
            <person name="Submissions S."/>
        </authorList>
    </citation>
    <scope>NUCLEOTIDE SEQUENCE [LARGE SCALE GENOMIC DNA]</scope>
    <source>
        <strain evidence="3">DSM 22363</strain>
    </source>
</reference>
<dbReference type="InterPro" id="IPR007345">
    <property type="entry name" value="Polysacch_pyruvyl_Trfase"/>
</dbReference>